<dbReference type="InterPro" id="IPR017850">
    <property type="entry name" value="Alkaline_phosphatase_core_sf"/>
</dbReference>
<dbReference type="PANTHER" id="PTHR43737:SF1">
    <property type="entry name" value="DUF1501 DOMAIN-CONTAINING PROTEIN"/>
    <property type="match status" value="1"/>
</dbReference>
<dbReference type="Proteomes" id="UP000237819">
    <property type="component" value="Unassembled WGS sequence"/>
</dbReference>
<protein>
    <submittedName>
        <fullName evidence="1">DUF1501 domain-containing protein</fullName>
    </submittedName>
</protein>
<proteinExistence type="predicted"/>
<comment type="caution">
    <text evidence="1">The sequence shown here is derived from an EMBL/GenBank/DDBJ whole genome shotgun (WGS) entry which is preliminary data.</text>
</comment>
<dbReference type="SUPFAM" id="SSF53649">
    <property type="entry name" value="Alkaline phosphatase-like"/>
    <property type="match status" value="1"/>
</dbReference>
<gene>
    <name evidence="1" type="ORF">C5Y93_20295</name>
</gene>
<dbReference type="PANTHER" id="PTHR43737">
    <property type="entry name" value="BLL7424 PROTEIN"/>
    <property type="match status" value="1"/>
</dbReference>
<reference evidence="1 2" key="1">
    <citation type="submission" date="2018-02" db="EMBL/GenBank/DDBJ databases">
        <title>Comparative genomes isolates from brazilian mangrove.</title>
        <authorList>
            <person name="Araujo J.E."/>
            <person name="Taketani R.G."/>
            <person name="Silva M.C.P."/>
            <person name="Loureco M.V."/>
            <person name="Andreote F.D."/>
        </authorList>
    </citation>
    <scope>NUCLEOTIDE SEQUENCE [LARGE SCALE GENOMIC DNA]</scope>
    <source>
        <strain evidence="1 2">Nap-Phe MGV</strain>
    </source>
</reference>
<sequence>MLQLTSRAKTVTCDGMVRRDFLQVGALGALGLSLPQLLAAKAQGAVADDHDRRNVIMIFNLGAPSQMDTFDPKPDAPVEVRGPFKPISTKSPDIQLTEILPKHAELADRFSLVRSCYHTGAAVHDTGHQMLQTGRLFTGGVNTPHAGCVLEYLRGRKTDLPAHVILPEPMGNTGGNLPHGQDAGFLGKAYDPFALMADPSKPNFQVPDLLPPKEIGQARLERRRRLRQIVEGTMRDFEASESAKLMDANFESAYRMITSPAARDAFDLTKEPPALREKYGMNRFGQSCLLARRLIEAGVRFVTVNTFLTVFDEITWDIHGSKPFTSIEGMKEIVAPMYDQAYSALIHDLVDRGLLEDTLVCNLAEFGRTPRVNPAGGRDHWPQCFTVYFAGGGVQGGRVVGRSDPNGAYPAERPTPPAEVVATIYRSLGLDLETTLPGPAGRPFPLVDFGAHAINELF</sequence>
<dbReference type="InterPro" id="IPR006311">
    <property type="entry name" value="TAT_signal"/>
</dbReference>
<evidence type="ECO:0000313" key="1">
    <source>
        <dbReference type="EMBL" id="PQO44304.1"/>
    </source>
</evidence>
<dbReference type="AlphaFoldDB" id="A0A2S8GJU5"/>
<dbReference type="OrthoDB" id="127333at2"/>
<dbReference type="EMBL" id="PUHZ01000020">
    <property type="protein sequence ID" value="PQO44304.1"/>
    <property type="molecule type" value="Genomic_DNA"/>
</dbReference>
<dbReference type="Pfam" id="PF07394">
    <property type="entry name" value="DUF1501"/>
    <property type="match status" value="1"/>
</dbReference>
<dbReference type="InterPro" id="IPR010869">
    <property type="entry name" value="DUF1501"/>
</dbReference>
<organism evidence="1 2">
    <name type="scientific">Blastopirellula marina</name>
    <dbReference type="NCBI Taxonomy" id="124"/>
    <lineage>
        <taxon>Bacteria</taxon>
        <taxon>Pseudomonadati</taxon>
        <taxon>Planctomycetota</taxon>
        <taxon>Planctomycetia</taxon>
        <taxon>Pirellulales</taxon>
        <taxon>Pirellulaceae</taxon>
        <taxon>Blastopirellula</taxon>
    </lineage>
</organism>
<evidence type="ECO:0000313" key="2">
    <source>
        <dbReference type="Proteomes" id="UP000237819"/>
    </source>
</evidence>
<name>A0A2S8GJU5_9BACT</name>
<dbReference type="PROSITE" id="PS51318">
    <property type="entry name" value="TAT"/>
    <property type="match status" value="1"/>
</dbReference>
<dbReference type="RefSeq" id="WP_105337273.1">
    <property type="nucleotide sequence ID" value="NZ_PUHZ01000020.1"/>
</dbReference>
<accession>A0A2S8GJU5</accession>